<feature type="binding site" evidence="1">
    <location>
        <position position="192"/>
    </location>
    <ligand>
        <name>S-adenosyl-L-methionine</name>
        <dbReference type="ChEBI" id="CHEBI:59789"/>
    </ligand>
</feature>
<protein>
    <recommendedName>
        <fullName evidence="1">Ribosomal RNA small subunit methyltransferase J</fullName>
        <ecNumber evidence="1">2.1.1.242</ecNumber>
    </recommendedName>
    <alternativeName>
        <fullName evidence="1">16S rRNA m2G1516 methyltransferase</fullName>
    </alternativeName>
    <alternativeName>
        <fullName evidence="1">rRNA (guanine-N(2)-)-methyltransferase</fullName>
    </alternativeName>
</protein>
<keyword evidence="1 2" id="KW-0489">Methyltransferase</keyword>
<dbReference type="InterPro" id="IPR007536">
    <property type="entry name" value="16SrRNA_methylTrfase_J"/>
</dbReference>
<organism evidence="2 3">
    <name type="scientific">Alteromonas hispanica</name>
    <dbReference type="NCBI Taxonomy" id="315421"/>
    <lineage>
        <taxon>Bacteria</taxon>
        <taxon>Pseudomonadati</taxon>
        <taxon>Pseudomonadota</taxon>
        <taxon>Gammaproteobacteria</taxon>
        <taxon>Alteromonadales</taxon>
        <taxon>Alteromonadaceae</taxon>
        <taxon>Alteromonas/Salinimonas group</taxon>
        <taxon>Alteromonas</taxon>
    </lineage>
</organism>
<dbReference type="Proteomes" id="UP000478837">
    <property type="component" value="Unassembled WGS sequence"/>
</dbReference>
<comment type="caution">
    <text evidence="1">Lacks conserved residue(s) required for the propagation of feature annotation.</text>
</comment>
<dbReference type="Pfam" id="PF04445">
    <property type="entry name" value="SAM_MT"/>
    <property type="match status" value="1"/>
</dbReference>
<comment type="catalytic activity">
    <reaction evidence="1">
        <text>guanosine(1516) in 16S rRNA + S-adenosyl-L-methionine = N(2)-methylguanosine(1516) in 16S rRNA + S-adenosyl-L-homocysteine + H(+)</text>
        <dbReference type="Rhea" id="RHEA:43220"/>
        <dbReference type="Rhea" id="RHEA-COMP:10412"/>
        <dbReference type="Rhea" id="RHEA-COMP:10413"/>
        <dbReference type="ChEBI" id="CHEBI:15378"/>
        <dbReference type="ChEBI" id="CHEBI:57856"/>
        <dbReference type="ChEBI" id="CHEBI:59789"/>
        <dbReference type="ChEBI" id="CHEBI:74269"/>
        <dbReference type="ChEBI" id="CHEBI:74481"/>
        <dbReference type="EC" id="2.1.1.242"/>
    </reaction>
</comment>
<dbReference type="PANTHER" id="PTHR36112:SF1">
    <property type="entry name" value="RIBOSOMAL RNA SMALL SUBUNIT METHYLTRANSFERASE J"/>
    <property type="match status" value="1"/>
</dbReference>
<keyword evidence="3" id="KW-1185">Reference proteome</keyword>
<keyword evidence="1" id="KW-0698">rRNA processing</keyword>
<gene>
    <name evidence="1" type="primary">rsmJ</name>
    <name evidence="2" type="ORF">GTW09_11185</name>
</gene>
<dbReference type="GO" id="GO:0008990">
    <property type="term" value="F:rRNA (guanine-N2-)-methyltransferase activity"/>
    <property type="evidence" value="ECO:0007669"/>
    <property type="project" value="UniProtKB-UniRule"/>
</dbReference>
<name>A0A6L9MVA9_9ALTE</name>
<reference evidence="2 3" key="1">
    <citation type="submission" date="2020-01" db="EMBL/GenBank/DDBJ databases">
        <title>Genomes of bacteria type strains.</title>
        <authorList>
            <person name="Chen J."/>
            <person name="Zhu S."/>
            <person name="Yang J."/>
        </authorList>
    </citation>
    <scope>NUCLEOTIDE SEQUENCE [LARGE SCALE GENOMIC DNA]</scope>
    <source>
        <strain evidence="2 3">LMG 22958</strain>
    </source>
</reference>
<dbReference type="HAMAP" id="MF_01523">
    <property type="entry name" value="16SrRNA_methyltr_J"/>
    <property type="match status" value="1"/>
</dbReference>
<dbReference type="GO" id="GO:0005737">
    <property type="term" value="C:cytoplasm"/>
    <property type="evidence" value="ECO:0007669"/>
    <property type="project" value="UniProtKB-SubCell"/>
</dbReference>
<sequence length="271" mass="29875">MPDNSPSSSTPSSIPLVLATPKDSKFYESDCLLTKCLVEKWHHALHAQEEKPESGLYLHIHNNVLGLADASEKKVLPVEVDFASPASLYRKQHGGGRKEPIVKAIGLKGNDSWHVIDATPGLGRDAFVLASVGCKVTMIERSPIVAALLEDGIRRLKVDYPDLADLLSLQHGNSADVMQYFEGESVNAIYLDPMFPHKKKSALVKKEMRLFQQLLGHDPDADALLSPARKLATHRVVVKRPNSAEVLAGENPTMAIESKKHRFDVYLCNNN</sequence>
<keyword evidence="1" id="KW-0963">Cytoplasm</keyword>
<comment type="caution">
    <text evidence="2">The sequence shown here is derived from an EMBL/GenBank/DDBJ whole genome shotgun (WGS) entry which is preliminary data.</text>
</comment>
<comment type="subcellular location">
    <subcellularLocation>
        <location evidence="1">Cytoplasm</location>
    </subcellularLocation>
</comment>
<dbReference type="Gene3D" id="3.40.50.150">
    <property type="entry name" value="Vaccinia Virus protein VP39"/>
    <property type="match status" value="1"/>
</dbReference>
<dbReference type="EMBL" id="JAAAWP010000006">
    <property type="protein sequence ID" value="NDW22088.1"/>
    <property type="molecule type" value="Genomic_DNA"/>
</dbReference>
<proteinExistence type="inferred from homology"/>
<feature type="binding site" evidence="1">
    <location>
        <begin position="124"/>
        <end position="125"/>
    </location>
    <ligand>
        <name>S-adenosyl-L-methionine</name>
        <dbReference type="ChEBI" id="CHEBI:59789"/>
    </ligand>
</feature>
<dbReference type="InterPro" id="IPR029063">
    <property type="entry name" value="SAM-dependent_MTases_sf"/>
</dbReference>
<dbReference type="SUPFAM" id="SSF53335">
    <property type="entry name" value="S-adenosyl-L-methionine-dependent methyltransferases"/>
    <property type="match status" value="1"/>
</dbReference>
<comment type="function">
    <text evidence="1">Specifically methylates the guanosine in position 1516 of 16S rRNA.</text>
</comment>
<dbReference type="AlphaFoldDB" id="A0A6L9MVA9"/>
<keyword evidence="1 2" id="KW-0808">Transferase</keyword>
<comment type="similarity">
    <text evidence="1">Belongs to the methyltransferase superfamily. RsmJ family.</text>
</comment>
<keyword evidence="1" id="KW-0949">S-adenosyl-L-methionine</keyword>
<dbReference type="EC" id="2.1.1.242" evidence="1"/>
<evidence type="ECO:0000313" key="2">
    <source>
        <dbReference type="EMBL" id="NDW22088.1"/>
    </source>
</evidence>
<dbReference type="PANTHER" id="PTHR36112">
    <property type="entry name" value="RIBOSOMAL RNA SMALL SUBUNIT METHYLTRANSFERASE J"/>
    <property type="match status" value="1"/>
</dbReference>
<feature type="binding site" evidence="1">
    <location>
        <begin position="140"/>
        <end position="141"/>
    </location>
    <ligand>
        <name>S-adenosyl-L-methionine</name>
        <dbReference type="ChEBI" id="CHEBI:59789"/>
    </ligand>
</feature>
<dbReference type="RefSeq" id="WP_163111956.1">
    <property type="nucleotide sequence ID" value="NZ_JAAAWP010000006.1"/>
</dbReference>
<dbReference type="CDD" id="cd02440">
    <property type="entry name" value="AdoMet_MTases"/>
    <property type="match status" value="1"/>
</dbReference>
<accession>A0A6L9MVA9</accession>
<evidence type="ECO:0000256" key="1">
    <source>
        <dbReference type="HAMAP-Rule" id="MF_01523"/>
    </source>
</evidence>
<evidence type="ECO:0000313" key="3">
    <source>
        <dbReference type="Proteomes" id="UP000478837"/>
    </source>
</evidence>